<accession>A0AA38L446</accession>
<gene>
    <name evidence="2" type="ORF">GGU10DRAFT_362578</name>
</gene>
<keyword evidence="3" id="KW-1185">Reference proteome</keyword>
<protein>
    <submittedName>
        <fullName evidence="2">Uncharacterized protein</fullName>
    </submittedName>
</protein>
<organism evidence="2 3">
    <name type="scientific">Lentinula aff. detonsa</name>
    <dbReference type="NCBI Taxonomy" id="2804958"/>
    <lineage>
        <taxon>Eukaryota</taxon>
        <taxon>Fungi</taxon>
        <taxon>Dikarya</taxon>
        <taxon>Basidiomycota</taxon>
        <taxon>Agaricomycotina</taxon>
        <taxon>Agaricomycetes</taxon>
        <taxon>Agaricomycetidae</taxon>
        <taxon>Agaricales</taxon>
        <taxon>Marasmiineae</taxon>
        <taxon>Omphalotaceae</taxon>
        <taxon>Lentinula</taxon>
    </lineage>
</organism>
<evidence type="ECO:0000256" key="1">
    <source>
        <dbReference type="SAM" id="SignalP"/>
    </source>
</evidence>
<feature type="chain" id="PRO_5041430275" evidence="1">
    <location>
        <begin position="39"/>
        <end position="93"/>
    </location>
</feature>
<dbReference type="Proteomes" id="UP001163798">
    <property type="component" value="Unassembled WGS sequence"/>
</dbReference>
<name>A0AA38L446_9AGAR</name>
<proteinExistence type="predicted"/>
<evidence type="ECO:0000313" key="3">
    <source>
        <dbReference type="Proteomes" id="UP001163798"/>
    </source>
</evidence>
<reference evidence="2" key="1">
    <citation type="submission" date="2022-08" db="EMBL/GenBank/DDBJ databases">
        <authorList>
            <consortium name="DOE Joint Genome Institute"/>
            <person name="Min B."/>
            <person name="Riley R."/>
            <person name="Sierra-Patev S."/>
            <person name="Naranjo-Ortiz M."/>
            <person name="Looney B."/>
            <person name="Konkel Z."/>
            <person name="Slot J.C."/>
            <person name="Sakamoto Y."/>
            <person name="Steenwyk J.L."/>
            <person name="Rokas A."/>
            <person name="Carro J."/>
            <person name="Camarero S."/>
            <person name="Ferreira P."/>
            <person name="Molpeceres G."/>
            <person name="Ruiz-Duenas F.J."/>
            <person name="Serrano A."/>
            <person name="Henrissat B."/>
            <person name="Drula E."/>
            <person name="Hughes K.W."/>
            <person name="Mata J.L."/>
            <person name="Ishikawa N.K."/>
            <person name="Vargas-Isla R."/>
            <person name="Ushijima S."/>
            <person name="Smith C.A."/>
            <person name="Ahrendt S."/>
            <person name="Andreopoulos W."/>
            <person name="He G."/>
            <person name="Labutti K."/>
            <person name="Lipzen A."/>
            <person name="Ng V."/>
            <person name="Sandor L."/>
            <person name="Barry K."/>
            <person name="Martinez A.T."/>
            <person name="Xiao Y."/>
            <person name="Gibbons J.G."/>
            <person name="Terashima K."/>
            <person name="Hibbett D.S."/>
            <person name="Grigoriev I.V."/>
        </authorList>
    </citation>
    <scope>NUCLEOTIDE SEQUENCE</scope>
    <source>
        <strain evidence="2">TFB10291</strain>
    </source>
</reference>
<sequence length="93" mass="9801">MSVSTDGNMPTSSAMVFLSKFTILTSLLFLQFAARVNGSPAVEHRTAESKICGLNSAPFCPPGYGCCGPFFEPIEGNGTAYGSCYPEHGICPD</sequence>
<dbReference type="EMBL" id="MU793449">
    <property type="protein sequence ID" value="KAJ3782860.1"/>
    <property type="molecule type" value="Genomic_DNA"/>
</dbReference>
<evidence type="ECO:0000313" key="2">
    <source>
        <dbReference type="EMBL" id="KAJ3782860.1"/>
    </source>
</evidence>
<dbReference type="AlphaFoldDB" id="A0AA38L446"/>
<comment type="caution">
    <text evidence="2">The sequence shown here is derived from an EMBL/GenBank/DDBJ whole genome shotgun (WGS) entry which is preliminary data.</text>
</comment>
<feature type="signal peptide" evidence="1">
    <location>
        <begin position="1"/>
        <end position="38"/>
    </location>
</feature>
<keyword evidence="1" id="KW-0732">Signal</keyword>